<keyword evidence="4" id="KW-1185">Reference proteome</keyword>
<accession>A0A409YB09</accession>
<reference evidence="3 4" key="1">
    <citation type="journal article" date="2018" name="Evol. Lett.">
        <title>Horizontal gene cluster transfer increased hallucinogenic mushroom diversity.</title>
        <authorList>
            <person name="Reynolds H.T."/>
            <person name="Vijayakumar V."/>
            <person name="Gluck-Thaler E."/>
            <person name="Korotkin H.B."/>
            <person name="Matheny P.B."/>
            <person name="Slot J.C."/>
        </authorList>
    </citation>
    <scope>NUCLEOTIDE SEQUENCE [LARGE SCALE GENOMIC DNA]</scope>
    <source>
        <strain evidence="3 4">2629</strain>
    </source>
</reference>
<evidence type="ECO:0000313" key="3">
    <source>
        <dbReference type="EMBL" id="PPR00187.1"/>
    </source>
</evidence>
<feature type="chain" id="PRO_5019094516" evidence="2">
    <location>
        <begin position="19"/>
        <end position="251"/>
    </location>
</feature>
<feature type="region of interest" description="Disordered" evidence="1">
    <location>
        <begin position="185"/>
        <end position="222"/>
    </location>
</feature>
<dbReference type="EMBL" id="NHTK01001326">
    <property type="protein sequence ID" value="PPR00187.1"/>
    <property type="molecule type" value="Genomic_DNA"/>
</dbReference>
<dbReference type="Proteomes" id="UP000284842">
    <property type="component" value="Unassembled WGS sequence"/>
</dbReference>
<gene>
    <name evidence="3" type="ORF">CVT24_004910</name>
</gene>
<keyword evidence="2" id="KW-0732">Signal</keyword>
<feature type="compositionally biased region" description="Polar residues" evidence="1">
    <location>
        <begin position="196"/>
        <end position="222"/>
    </location>
</feature>
<protein>
    <submittedName>
        <fullName evidence="3">Uncharacterized protein</fullName>
    </submittedName>
</protein>
<dbReference type="AlphaFoldDB" id="A0A409YB09"/>
<dbReference type="InParanoid" id="A0A409YB09"/>
<sequence length="251" mass="24796">MIKVSVIIMLGLFGMAHASPYPNSGGVPIDSTTVPITVVRPSSIPPYPVTRPGPPPTSIRPVTVTVAMPTRAPLSSIAPGSPPPGGHACVPIGHGGNVTYSTTPQGSFTAPGGATSVLARPSAVPFSNPPVPLVSVGHENWGKGTISGSASAHPVTATFIGCPDGYTFAYPTPVGTVTAIPSAVPSISQPAGGDGTTSAIPTPSTDTGSNTPQNLNADNDTSTGTGAAVGSFQISLVGAVLSGLATVAWMI</sequence>
<evidence type="ECO:0000313" key="4">
    <source>
        <dbReference type="Proteomes" id="UP000284842"/>
    </source>
</evidence>
<feature type="signal peptide" evidence="2">
    <location>
        <begin position="1"/>
        <end position="18"/>
    </location>
</feature>
<name>A0A409YB09_9AGAR</name>
<evidence type="ECO:0000256" key="1">
    <source>
        <dbReference type="SAM" id="MobiDB-lite"/>
    </source>
</evidence>
<evidence type="ECO:0000256" key="2">
    <source>
        <dbReference type="SAM" id="SignalP"/>
    </source>
</evidence>
<comment type="caution">
    <text evidence="3">The sequence shown here is derived from an EMBL/GenBank/DDBJ whole genome shotgun (WGS) entry which is preliminary data.</text>
</comment>
<proteinExistence type="predicted"/>
<organism evidence="3 4">
    <name type="scientific">Panaeolus cyanescens</name>
    <dbReference type="NCBI Taxonomy" id="181874"/>
    <lineage>
        <taxon>Eukaryota</taxon>
        <taxon>Fungi</taxon>
        <taxon>Dikarya</taxon>
        <taxon>Basidiomycota</taxon>
        <taxon>Agaricomycotina</taxon>
        <taxon>Agaricomycetes</taxon>
        <taxon>Agaricomycetidae</taxon>
        <taxon>Agaricales</taxon>
        <taxon>Agaricineae</taxon>
        <taxon>Galeropsidaceae</taxon>
        <taxon>Panaeolus</taxon>
    </lineage>
</organism>